<name>A0AAV3QDD3_LITER</name>
<accession>A0AAV3QDD3</accession>
<dbReference type="Proteomes" id="UP001454036">
    <property type="component" value="Unassembled WGS sequence"/>
</dbReference>
<dbReference type="AlphaFoldDB" id="A0AAV3QDD3"/>
<evidence type="ECO:0000313" key="1">
    <source>
        <dbReference type="EMBL" id="GAA0161203.1"/>
    </source>
</evidence>
<organism evidence="1 2">
    <name type="scientific">Lithospermum erythrorhizon</name>
    <name type="common">Purple gromwell</name>
    <name type="synonym">Lithospermum officinale var. erythrorhizon</name>
    <dbReference type="NCBI Taxonomy" id="34254"/>
    <lineage>
        <taxon>Eukaryota</taxon>
        <taxon>Viridiplantae</taxon>
        <taxon>Streptophyta</taxon>
        <taxon>Embryophyta</taxon>
        <taxon>Tracheophyta</taxon>
        <taxon>Spermatophyta</taxon>
        <taxon>Magnoliopsida</taxon>
        <taxon>eudicotyledons</taxon>
        <taxon>Gunneridae</taxon>
        <taxon>Pentapetalae</taxon>
        <taxon>asterids</taxon>
        <taxon>lamiids</taxon>
        <taxon>Boraginales</taxon>
        <taxon>Boraginaceae</taxon>
        <taxon>Boraginoideae</taxon>
        <taxon>Lithospermeae</taxon>
        <taxon>Lithospermum</taxon>
    </lineage>
</organism>
<gene>
    <name evidence="1" type="ORF">LIER_17570</name>
</gene>
<evidence type="ECO:0000313" key="2">
    <source>
        <dbReference type="Proteomes" id="UP001454036"/>
    </source>
</evidence>
<proteinExistence type="predicted"/>
<sequence length="156" mass="18211">MSEVDEEVPTNQARQKRCSVFLRLGAISTPKKKTKRQSIFLRLGENVKSRNPTQRGCVFDRLGRPTSRPIEEQLEEEESSALCLNIEEWDEGILNRATFLAEQARRGPHPWKVKRERFMSTFPCISVRKDKETRLLVHELKDGLSKHEYSLEEQRS</sequence>
<reference evidence="1 2" key="1">
    <citation type="submission" date="2024-01" db="EMBL/GenBank/DDBJ databases">
        <title>The complete chloroplast genome sequence of Lithospermum erythrorhizon: insights into the phylogenetic relationship among Boraginaceae species and the maternal lineages of purple gromwells.</title>
        <authorList>
            <person name="Okada T."/>
            <person name="Watanabe K."/>
        </authorList>
    </citation>
    <scope>NUCLEOTIDE SEQUENCE [LARGE SCALE GENOMIC DNA]</scope>
</reference>
<protein>
    <submittedName>
        <fullName evidence="1">Uncharacterized protein</fullName>
    </submittedName>
</protein>
<comment type="caution">
    <text evidence="1">The sequence shown here is derived from an EMBL/GenBank/DDBJ whole genome shotgun (WGS) entry which is preliminary data.</text>
</comment>
<keyword evidence="2" id="KW-1185">Reference proteome</keyword>
<dbReference type="EMBL" id="BAABME010004107">
    <property type="protein sequence ID" value="GAA0161203.1"/>
    <property type="molecule type" value="Genomic_DNA"/>
</dbReference>